<dbReference type="NCBIfam" id="TIGR02481">
    <property type="entry name" value="hemeryth_dom"/>
    <property type="match status" value="1"/>
</dbReference>
<evidence type="ECO:0000256" key="3">
    <source>
        <dbReference type="ARBA" id="ARBA00022723"/>
    </source>
</evidence>
<accession>A0A0G4KBG2</accession>
<keyword evidence="3" id="KW-0479">Metal-binding</keyword>
<dbReference type="NCBIfam" id="NF033749">
    <property type="entry name" value="bact_hemeryth"/>
    <property type="match status" value="1"/>
</dbReference>
<evidence type="ECO:0000313" key="6">
    <source>
        <dbReference type="EMBL" id="CRF35571.1"/>
    </source>
</evidence>
<dbReference type="PANTHER" id="PTHR37164:SF1">
    <property type="entry name" value="BACTERIOHEMERYTHRIN"/>
    <property type="match status" value="1"/>
</dbReference>
<organism evidence="6 7">
    <name type="scientific">Brachyspira suanatina</name>
    <dbReference type="NCBI Taxonomy" id="381802"/>
    <lineage>
        <taxon>Bacteria</taxon>
        <taxon>Pseudomonadati</taxon>
        <taxon>Spirochaetota</taxon>
        <taxon>Spirochaetia</taxon>
        <taxon>Brachyspirales</taxon>
        <taxon>Brachyspiraceae</taxon>
        <taxon>Brachyspira</taxon>
    </lineage>
</organism>
<dbReference type="InterPro" id="IPR050669">
    <property type="entry name" value="Hemerythrin"/>
</dbReference>
<name>A0A0G4KBG2_9SPIR</name>
<keyword evidence="2" id="KW-0813">Transport</keyword>
<evidence type="ECO:0000256" key="1">
    <source>
        <dbReference type="ARBA" id="ARBA00010587"/>
    </source>
</evidence>
<dbReference type="SUPFAM" id="SSF47188">
    <property type="entry name" value="Hemerythrin-like"/>
    <property type="match status" value="1"/>
</dbReference>
<dbReference type="Pfam" id="PF01814">
    <property type="entry name" value="Hemerythrin"/>
    <property type="match status" value="1"/>
</dbReference>
<dbReference type="InterPro" id="IPR016131">
    <property type="entry name" value="Haemerythrin_Fe_BS"/>
</dbReference>
<evidence type="ECO:0000256" key="2">
    <source>
        <dbReference type="ARBA" id="ARBA00022621"/>
    </source>
</evidence>
<reference evidence="7" key="1">
    <citation type="submission" date="2015-04" db="EMBL/GenBank/DDBJ databases">
        <authorList>
            <person name="Mushtaq Mamoona"/>
        </authorList>
    </citation>
    <scope>NUCLEOTIDE SEQUENCE [LARGE SCALE GENOMIC DNA]</scope>
    <source>
        <strain evidence="7">AN4859/03</strain>
    </source>
</reference>
<keyword evidence="2" id="KW-0561">Oxygen transport</keyword>
<keyword evidence="7" id="KW-1185">Reference proteome</keyword>
<evidence type="ECO:0000259" key="5">
    <source>
        <dbReference type="Pfam" id="PF01814"/>
    </source>
</evidence>
<dbReference type="RefSeq" id="WP_048596102.1">
    <property type="nucleotide sequence ID" value="NZ_CVLB01000003.1"/>
</dbReference>
<dbReference type="PANTHER" id="PTHR37164">
    <property type="entry name" value="BACTERIOHEMERYTHRIN"/>
    <property type="match status" value="1"/>
</dbReference>
<sequence>MSDKYIVWEDKYKVGYKRIDDQHLELIEIINDLHDCMDNRDSEDEELKAEFKKALRKTVDYVAFHFSYEEKIMHVIKYDKLIEHSSYHKEFTNTIYNYVKSYESGSLDAINNLVQYLKDWFLNHILVTDKKFIKEVKEALEKLSKEE</sequence>
<dbReference type="PROSITE" id="PS00550">
    <property type="entry name" value="HEMERYTHRINS"/>
    <property type="match status" value="1"/>
</dbReference>
<dbReference type="InterPro" id="IPR035938">
    <property type="entry name" value="Hemerythrin-like_sf"/>
</dbReference>
<dbReference type="OrthoDB" id="9797092at2"/>
<proteinExistence type="inferred from homology"/>
<protein>
    <submittedName>
        <fullName evidence="6">Hemerythrin</fullName>
    </submittedName>
</protein>
<dbReference type="EMBL" id="CVLB01000003">
    <property type="protein sequence ID" value="CRF35571.1"/>
    <property type="molecule type" value="Genomic_DNA"/>
</dbReference>
<dbReference type="CDD" id="cd12107">
    <property type="entry name" value="Hemerythrin"/>
    <property type="match status" value="1"/>
</dbReference>
<dbReference type="InterPro" id="IPR012827">
    <property type="entry name" value="Hemerythrin_metal-bd"/>
</dbReference>
<gene>
    <name evidence="6" type="ORF">BRSU_2742</name>
</gene>
<evidence type="ECO:0000313" key="7">
    <source>
        <dbReference type="Proteomes" id="UP000043763"/>
    </source>
</evidence>
<evidence type="ECO:0000256" key="4">
    <source>
        <dbReference type="ARBA" id="ARBA00023004"/>
    </source>
</evidence>
<keyword evidence="4" id="KW-0408">Iron</keyword>
<dbReference type="GO" id="GO:0046872">
    <property type="term" value="F:metal ion binding"/>
    <property type="evidence" value="ECO:0007669"/>
    <property type="project" value="UniProtKB-KW"/>
</dbReference>
<dbReference type="GO" id="GO:0005344">
    <property type="term" value="F:oxygen carrier activity"/>
    <property type="evidence" value="ECO:0007669"/>
    <property type="project" value="UniProtKB-KW"/>
</dbReference>
<dbReference type="Proteomes" id="UP000043763">
    <property type="component" value="Unassembled WGS sequence"/>
</dbReference>
<dbReference type="InterPro" id="IPR012312">
    <property type="entry name" value="Hemerythrin-like"/>
</dbReference>
<dbReference type="Gene3D" id="1.20.120.50">
    <property type="entry name" value="Hemerythrin-like"/>
    <property type="match status" value="1"/>
</dbReference>
<dbReference type="AlphaFoldDB" id="A0A0G4KBG2"/>
<comment type="similarity">
    <text evidence="1">Belongs to the hemerythrin family.</text>
</comment>
<feature type="domain" description="Hemerythrin-like" evidence="5">
    <location>
        <begin position="15"/>
        <end position="134"/>
    </location>
</feature>